<gene>
    <name evidence="4" type="ORF">TEA_020888</name>
</gene>
<sequence length="174" mass="19182">MSSETECKGKSSWPELLGAKGETAAATIEKENPLVNAVIVLEGSIVTEDFLCTRVRVWVDDCGIVTRVPQAMKSRGDGPMMQRPQRSFGDRRWDSIGRRSFAEVVQSGGSNEKLKMVVKAVEVGNGWLYESLIVKFKSCISLDEFKKEFCPLLCCLFSFFSFVGLSPTGGLSII</sequence>
<keyword evidence="3" id="KW-0722">Serine protease inhibitor</keyword>
<evidence type="ECO:0000313" key="5">
    <source>
        <dbReference type="Proteomes" id="UP000306102"/>
    </source>
</evidence>
<comment type="similarity">
    <text evidence="1">Belongs to the protease inhibitor I13 (potato type I serine protease inhibitor) family.</text>
</comment>
<evidence type="ECO:0000256" key="2">
    <source>
        <dbReference type="ARBA" id="ARBA00022690"/>
    </source>
</evidence>
<comment type="caution">
    <text evidence="4">The sequence shown here is derived from an EMBL/GenBank/DDBJ whole genome shotgun (WGS) entry which is preliminary data.</text>
</comment>
<dbReference type="PANTHER" id="PTHR33091:SF103">
    <property type="entry name" value="SERINE PROTEASE INHIBITOR, POTATO INHIBITOR I-TYPE FAMILY PROTEIN"/>
    <property type="match status" value="1"/>
</dbReference>
<dbReference type="GO" id="GO:0004867">
    <property type="term" value="F:serine-type endopeptidase inhibitor activity"/>
    <property type="evidence" value="ECO:0007669"/>
    <property type="project" value="UniProtKB-KW"/>
</dbReference>
<evidence type="ECO:0000256" key="1">
    <source>
        <dbReference type="ARBA" id="ARBA00008210"/>
    </source>
</evidence>
<protein>
    <submittedName>
        <fullName evidence="4">Uncharacterized protein</fullName>
    </submittedName>
</protein>
<evidence type="ECO:0000256" key="3">
    <source>
        <dbReference type="ARBA" id="ARBA00022900"/>
    </source>
</evidence>
<dbReference type="AlphaFoldDB" id="A0A4S4D5W1"/>
<dbReference type="InterPro" id="IPR036354">
    <property type="entry name" value="Prot_inh_pot1_sf"/>
</dbReference>
<dbReference type="InterPro" id="IPR000864">
    <property type="entry name" value="Prot_inh_pot1"/>
</dbReference>
<dbReference type="STRING" id="542762.A0A4S4D5W1"/>
<dbReference type="Pfam" id="PF00280">
    <property type="entry name" value="potato_inhibit"/>
    <property type="match status" value="1"/>
</dbReference>
<dbReference type="SUPFAM" id="SSF54654">
    <property type="entry name" value="CI-2 family of serine protease inhibitors"/>
    <property type="match status" value="1"/>
</dbReference>
<evidence type="ECO:0000313" key="4">
    <source>
        <dbReference type="EMBL" id="THF97273.1"/>
    </source>
</evidence>
<dbReference type="EMBL" id="SDRB02012582">
    <property type="protein sequence ID" value="THF97273.1"/>
    <property type="molecule type" value="Genomic_DNA"/>
</dbReference>
<dbReference type="PANTHER" id="PTHR33091">
    <property type="entry name" value="PROTEIN, PUTATIVE, EXPRESSED-RELATED"/>
    <property type="match status" value="1"/>
</dbReference>
<reference evidence="4 5" key="1">
    <citation type="journal article" date="2018" name="Proc. Natl. Acad. Sci. U.S.A.">
        <title>Draft genome sequence of Camellia sinensis var. sinensis provides insights into the evolution of the tea genome and tea quality.</title>
        <authorList>
            <person name="Wei C."/>
            <person name="Yang H."/>
            <person name="Wang S."/>
            <person name="Zhao J."/>
            <person name="Liu C."/>
            <person name="Gao L."/>
            <person name="Xia E."/>
            <person name="Lu Y."/>
            <person name="Tai Y."/>
            <person name="She G."/>
            <person name="Sun J."/>
            <person name="Cao H."/>
            <person name="Tong W."/>
            <person name="Gao Q."/>
            <person name="Li Y."/>
            <person name="Deng W."/>
            <person name="Jiang X."/>
            <person name="Wang W."/>
            <person name="Chen Q."/>
            <person name="Zhang S."/>
            <person name="Li H."/>
            <person name="Wu J."/>
            <person name="Wang P."/>
            <person name="Li P."/>
            <person name="Shi C."/>
            <person name="Zheng F."/>
            <person name="Jian J."/>
            <person name="Huang B."/>
            <person name="Shan D."/>
            <person name="Shi M."/>
            <person name="Fang C."/>
            <person name="Yue Y."/>
            <person name="Li F."/>
            <person name="Li D."/>
            <person name="Wei S."/>
            <person name="Han B."/>
            <person name="Jiang C."/>
            <person name="Yin Y."/>
            <person name="Xia T."/>
            <person name="Zhang Z."/>
            <person name="Bennetzen J.L."/>
            <person name="Zhao S."/>
            <person name="Wan X."/>
        </authorList>
    </citation>
    <scope>NUCLEOTIDE SEQUENCE [LARGE SCALE GENOMIC DNA]</scope>
    <source>
        <strain evidence="5">cv. Shuchazao</strain>
        <tissue evidence="4">Leaf</tissue>
    </source>
</reference>
<keyword evidence="5" id="KW-1185">Reference proteome</keyword>
<name>A0A4S4D5W1_CAMSN</name>
<dbReference type="PRINTS" id="PR00292">
    <property type="entry name" value="POTATOINHBTR"/>
</dbReference>
<dbReference type="PROSITE" id="PS00285">
    <property type="entry name" value="POTATO_INHIBITOR"/>
    <property type="match status" value="1"/>
</dbReference>
<proteinExistence type="inferred from homology"/>
<dbReference type="Proteomes" id="UP000306102">
    <property type="component" value="Unassembled WGS sequence"/>
</dbReference>
<organism evidence="4 5">
    <name type="scientific">Camellia sinensis var. sinensis</name>
    <name type="common">China tea</name>
    <dbReference type="NCBI Taxonomy" id="542762"/>
    <lineage>
        <taxon>Eukaryota</taxon>
        <taxon>Viridiplantae</taxon>
        <taxon>Streptophyta</taxon>
        <taxon>Embryophyta</taxon>
        <taxon>Tracheophyta</taxon>
        <taxon>Spermatophyta</taxon>
        <taxon>Magnoliopsida</taxon>
        <taxon>eudicotyledons</taxon>
        <taxon>Gunneridae</taxon>
        <taxon>Pentapetalae</taxon>
        <taxon>asterids</taxon>
        <taxon>Ericales</taxon>
        <taxon>Theaceae</taxon>
        <taxon>Camellia</taxon>
    </lineage>
</organism>
<accession>A0A4S4D5W1</accession>
<keyword evidence="2" id="KW-0646">Protease inhibitor</keyword>
<dbReference type="Gene3D" id="3.30.10.10">
    <property type="entry name" value="Trypsin Inhibitor V, subunit A"/>
    <property type="match status" value="1"/>
</dbReference>
<dbReference type="GO" id="GO:0009611">
    <property type="term" value="P:response to wounding"/>
    <property type="evidence" value="ECO:0007669"/>
    <property type="project" value="InterPro"/>
</dbReference>